<name>A0A2R4P0T5_9BACT</name>
<organism evidence="3 4">
    <name type="scientific">Campylobacter concisus</name>
    <dbReference type="NCBI Taxonomy" id="199"/>
    <lineage>
        <taxon>Bacteria</taxon>
        <taxon>Pseudomonadati</taxon>
        <taxon>Campylobacterota</taxon>
        <taxon>Epsilonproteobacteria</taxon>
        <taxon>Campylobacterales</taxon>
        <taxon>Campylobacteraceae</taxon>
        <taxon>Campylobacter</taxon>
    </lineage>
</organism>
<reference evidence="3 4" key="1">
    <citation type="journal article" date="2018" name="Emerg. Microbes Infect.">
        <title>Genomic analysis of oral Campylobacter concisus strains identified a potential bacterial molecular marker associated with active Crohn's disease.</title>
        <authorList>
            <person name="Liu F."/>
            <person name="Ma R."/>
            <person name="Tay C.Y.A."/>
            <person name="Octavia S."/>
            <person name="Lan R."/>
            <person name="Chung H.K.L."/>
            <person name="Riordan S.M."/>
            <person name="Grimm M.C."/>
            <person name="Leong R.W."/>
            <person name="Tanaka M.M."/>
            <person name="Connor S."/>
            <person name="Zhang L."/>
        </authorList>
    </citation>
    <scope>NUCLEOTIDE SEQUENCE [LARGE SCALE GENOMIC DNA]</scope>
    <source>
        <strain evidence="3 4">P2CDO4</strain>
    </source>
</reference>
<dbReference type="InterPro" id="IPR054057">
    <property type="entry name" value="CiaD_C"/>
</dbReference>
<feature type="domain" description="Campylobacter invasion antigen D C-terminal" evidence="2">
    <location>
        <begin position="86"/>
        <end position="138"/>
    </location>
</feature>
<sequence length="141" mass="16082">MKLDDIARMAISEVSAELEKIEALQNKKQEELERENLKKELLAIETADEQVLEEPKVEASVLSVSSAQSEPEPKVTQILPKSREISDEEIFLANLAERIEVLFEGLKQTSEQDLSQRLELTTKFLEFTLANIENRLQNLSK</sequence>
<accession>A0A2R4P0T5</accession>
<proteinExistence type="predicted"/>
<evidence type="ECO:0000313" key="4">
    <source>
        <dbReference type="Proteomes" id="UP000241854"/>
    </source>
</evidence>
<evidence type="ECO:0000313" key="3">
    <source>
        <dbReference type="EMBL" id="AVX44295.1"/>
    </source>
</evidence>
<protein>
    <recommendedName>
        <fullName evidence="2">Campylobacter invasion antigen D C-terminal domain-containing protein</fullName>
    </recommendedName>
</protein>
<evidence type="ECO:0000256" key="1">
    <source>
        <dbReference type="SAM" id="Coils"/>
    </source>
</evidence>
<dbReference type="Pfam" id="PF21862">
    <property type="entry name" value="CiaD"/>
    <property type="match status" value="1"/>
</dbReference>
<dbReference type="Proteomes" id="UP000241854">
    <property type="component" value="Chromosome"/>
</dbReference>
<dbReference type="EMBL" id="CP021642">
    <property type="protein sequence ID" value="AVX44295.1"/>
    <property type="molecule type" value="Genomic_DNA"/>
</dbReference>
<keyword evidence="1" id="KW-0175">Coiled coil</keyword>
<feature type="coiled-coil region" evidence="1">
    <location>
        <begin position="11"/>
        <end position="47"/>
    </location>
</feature>
<evidence type="ECO:0000259" key="2">
    <source>
        <dbReference type="Pfam" id="PF21862"/>
    </source>
</evidence>
<gene>
    <name evidence="3" type="ORF">CCS77_1234</name>
</gene>
<dbReference type="AlphaFoldDB" id="A0A2R4P0T5"/>
<dbReference type="RefSeq" id="WP_107916887.1">
    <property type="nucleotide sequence ID" value="NZ_CP021642.1"/>
</dbReference>